<protein>
    <submittedName>
        <fullName evidence="1">Uncharacterized protein</fullName>
    </submittedName>
</protein>
<sequence length="148" mass="17111">MCKEFPASAMPVTEGSTVYVKNLPVDGEITRILLKKQVKPQDEEDTQPHLRHWWLMFHVKGQTWMQVDLIQLRYRIIWDAEYAEAEGIRFEEKAVPSGLTAHQVVAEVNKIAAAERIYYNPVVPNPQYRRYGCHDFAILLAERLGTSL</sequence>
<evidence type="ECO:0000313" key="1">
    <source>
        <dbReference type="EMBL" id="OLF09023.1"/>
    </source>
</evidence>
<proteinExistence type="predicted"/>
<dbReference type="RefSeq" id="WP_075134614.1">
    <property type="nucleotide sequence ID" value="NZ_MSIF01000010.1"/>
</dbReference>
<keyword evidence="2" id="KW-1185">Reference proteome</keyword>
<dbReference type="Proteomes" id="UP000185696">
    <property type="component" value="Unassembled WGS sequence"/>
</dbReference>
<reference evidence="1 2" key="1">
    <citation type="submission" date="2016-12" db="EMBL/GenBank/DDBJ databases">
        <title>The draft genome sequence of Actinophytocola xinjiangensis.</title>
        <authorList>
            <person name="Wang W."/>
            <person name="Yuan L."/>
        </authorList>
    </citation>
    <scope>NUCLEOTIDE SEQUENCE [LARGE SCALE GENOMIC DNA]</scope>
    <source>
        <strain evidence="1 2">CGMCC 4.4663</strain>
    </source>
</reference>
<dbReference type="EMBL" id="MSIF01000010">
    <property type="protein sequence ID" value="OLF09023.1"/>
    <property type="molecule type" value="Genomic_DNA"/>
</dbReference>
<gene>
    <name evidence="1" type="ORF">BLA60_20755</name>
</gene>
<dbReference type="AlphaFoldDB" id="A0A7Z0WJU9"/>
<comment type="caution">
    <text evidence="1">The sequence shown here is derived from an EMBL/GenBank/DDBJ whole genome shotgun (WGS) entry which is preliminary data.</text>
</comment>
<accession>A0A7Z0WJU9</accession>
<evidence type="ECO:0000313" key="2">
    <source>
        <dbReference type="Proteomes" id="UP000185696"/>
    </source>
</evidence>
<name>A0A7Z0WJU9_9PSEU</name>
<organism evidence="1 2">
    <name type="scientific">Actinophytocola xinjiangensis</name>
    <dbReference type="NCBI Taxonomy" id="485602"/>
    <lineage>
        <taxon>Bacteria</taxon>
        <taxon>Bacillati</taxon>
        <taxon>Actinomycetota</taxon>
        <taxon>Actinomycetes</taxon>
        <taxon>Pseudonocardiales</taxon>
        <taxon>Pseudonocardiaceae</taxon>
    </lineage>
</organism>